<dbReference type="GO" id="GO:0005886">
    <property type="term" value="C:plasma membrane"/>
    <property type="evidence" value="ECO:0007669"/>
    <property type="project" value="TreeGrafter"/>
</dbReference>
<comment type="catalytic activity">
    <reaction evidence="8">
        <text>L-seryl-[protein] + ATP = O-phospho-L-seryl-[protein] + ADP + H(+)</text>
        <dbReference type="Rhea" id="RHEA:17989"/>
        <dbReference type="Rhea" id="RHEA-COMP:9863"/>
        <dbReference type="Rhea" id="RHEA-COMP:11604"/>
        <dbReference type="ChEBI" id="CHEBI:15378"/>
        <dbReference type="ChEBI" id="CHEBI:29999"/>
        <dbReference type="ChEBI" id="CHEBI:30616"/>
        <dbReference type="ChEBI" id="CHEBI:83421"/>
        <dbReference type="ChEBI" id="CHEBI:456216"/>
        <dbReference type="EC" id="2.7.11.1"/>
    </reaction>
</comment>
<keyword evidence="13" id="KW-1185">Reference proteome</keyword>
<dbReference type="Proteomes" id="UP000467840">
    <property type="component" value="Chromosome 10"/>
</dbReference>
<evidence type="ECO:0000259" key="11">
    <source>
        <dbReference type="PROSITE" id="PS50011"/>
    </source>
</evidence>
<dbReference type="Gene3D" id="1.10.510.10">
    <property type="entry name" value="Transferase(Phosphotransferase) domain 1"/>
    <property type="match status" value="1"/>
</dbReference>
<keyword evidence="5" id="KW-0418">Kinase</keyword>
<evidence type="ECO:0000256" key="2">
    <source>
        <dbReference type="ARBA" id="ARBA00022527"/>
    </source>
</evidence>
<dbReference type="EC" id="2.7.11.1" evidence="1"/>
<dbReference type="InterPro" id="IPR017441">
    <property type="entry name" value="Protein_kinase_ATP_BS"/>
</dbReference>
<feature type="binding site" evidence="9">
    <location>
        <position position="46"/>
    </location>
    <ligand>
        <name>ATP</name>
        <dbReference type="ChEBI" id="CHEBI:30616"/>
    </ligand>
</feature>
<keyword evidence="3" id="KW-0808">Transferase</keyword>
<dbReference type="SUPFAM" id="SSF56112">
    <property type="entry name" value="Protein kinase-like (PK-like)"/>
    <property type="match status" value="1"/>
</dbReference>
<dbReference type="PROSITE" id="PS00107">
    <property type="entry name" value="PROTEIN_KINASE_ATP"/>
    <property type="match status" value="1"/>
</dbReference>
<evidence type="ECO:0000256" key="5">
    <source>
        <dbReference type="ARBA" id="ARBA00022777"/>
    </source>
</evidence>
<dbReference type="PANTHER" id="PTHR27001:SF850">
    <property type="entry name" value="OS01G0267800 PROTEIN"/>
    <property type="match status" value="1"/>
</dbReference>
<comment type="catalytic activity">
    <reaction evidence="7">
        <text>L-threonyl-[protein] + ATP = O-phospho-L-threonyl-[protein] + ADP + H(+)</text>
        <dbReference type="Rhea" id="RHEA:46608"/>
        <dbReference type="Rhea" id="RHEA-COMP:11060"/>
        <dbReference type="Rhea" id="RHEA-COMP:11605"/>
        <dbReference type="ChEBI" id="CHEBI:15378"/>
        <dbReference type="ChEBI" id="CHEBI:30013"/>
        <dbReference type="ChEBI" id="CHEBI:30616"/>
        <dbReference type="ChEBI" id="CHEBI:61977"/>
        <dbReference type="ChEBI" id="CHEBI:456216"/>
        <dbReference type="EC" id="2.7.11.1"/>
    </reaction>
</comment>
<evidence type="ECO:0000313" key="13">
    <source>
        <dbReference type="Proteomes" id="UP000467840"/>
    </source>
</evidence>
<dbReference type="AlphaFoldDB" id="A0A6A6N119"/>
<dbReference type="PROSITE" id="PS50011">
    <property type="entry name" value="PROTEIN_KINASE_DOM"/>
    <property type="match status" value="1"/>
</dbReference>
<evidence type="ECO:0000256" key="1">
    <source>
        <dbReference type="ARBA" id="ARBA00012513"/>
    </source>
</evidence>
<reference evidence="12 13" key="1">
    <citation type="journal article" date="2020" name="Mol. Plant">
        <title>The Chromosome-Based Rubber Tree Genome Provides New Insights into Spurge Genome Evolution and Rubber Biosynthesis.</title>
        <authorList>
            <person name="Liu J."/>
            <person name="Shi C."/>
            <person name="Shi C.C."/>
            <person name="Li W."/>
            <person name="Zhang Q.J."/>
            <person name="Zhang Y."/>
            <person name="Li K."/>
            <person name="Lu H.F."/>
            <person name="Shi C."/>
            <person name="Zhu S.T."/>
            <person name="Xiao Z.Y."/>
            <person name="Nan H."/>
            <person name="Yue Y."/>
            <person name="Zhu X.G."/>
            <person name="Wu Y."/>
            <person name="Hong X.N."/>
            <person name="Fan G.Y."/>
            <person name="Tong Y."/>
            <person name="Zhang D."/>
            <person name="Mao C.L."/>
            <person name="Liu Y.L."/>
            <person name="Hao S.J."/>
            <person name="Liu W.Q."/>
            <person name="Lv M.Q."/>
            <person name="Zhang H.B."/>
            <person name="Liu Y."/>
            <person name="Hu-Tang G.R."/>
            <person name="Wang J.P."/>
            <person name="Wang J.H."/>
            <person name="Sun Y.H."/>
            <person name="Ni S.B."/>
            <person name="Chen W.B."/>
            <person name="Zhang X.C."/>
            <person name="Jiao Y.N."/>
            <person name="Eichler E.E."/>
            <person name="Li G.H."/>
            <person name="Liu X."/>
            <person name="Gao L.Z."/>
        </authorList>
    </citation>
    <scope>NUCLEOTIDE SEQUENCE [LARGE SCALE GENOMIC DNA]</scope>
    <source>
        <strain evidence="13">cv. GT1</strain>
        <tissue evidence="12">Leaf</tissue>
    </source>
</reference>
<dbReference type="Pfam" id="PF00069">
    <property type="entry name" value="Pkinase"/>
    <property type="match status" value="1"/>
</dbReference>
<dbReference type="GO" id="GO:0004674">
    <property type="term" value="F:protein serine/threonine kinase activity"/>
    <property type="evidence" value="ECO:0007669"/>
    <property type="project" value="UniProtKB-KW"/>
</dbReference>
<keyword evidence="2 10" id="KW-0723">Serine/threonine-protein kinase</keyword>
<dbReference type="EMBL" id="JAAGAX010000003">
    <property type="protein sequence ID" value="KAF2319902.1"/>
    <property type="molecule type" value="Genomic_DNA"/>
</dbReference>
<evidence type="ECO:0000313" key="12">
    <source>
        <dbReference type="EMBL" id="KAF2319902.1"/>
    </source>
</evidence>
<accession>A0A6A6N119</accession>
<dbReference type="InterPro" id="IPR000719">
    <property type="entry name" value="Prot_kinase_dom"/>
</dbReference>
<keyword evidence="6 9" id="KW-0067">ATP-binding</keyword>
<evidence type="ECO:0000256" key="7">
    <source>
        <dbReference type="ARBA" id="ARBA00047899"/>
    </source>
</evidence>
<proteinExistence type="inferred from homology"/>
<dbReference type="FunFam" id="1.10.510.10:FF:000809">
    <property type="entry name" value="Serine/threonine-protein kinase-like protein At5g23170"/>
    <property type="match status" value="1"/>
</dbReference>
<evidence type="ECO:0000256" key="9">
    <source>
        <dbReference type="PROSITE-ProRule" id="PRU10141"/>
    </source>
</evidence>
<comment type="similarity">
    <text evidence="10">Belongs to the protein kinase superfamily.</text>
</comment>
<dbReference type="InterPro" id="IPR011009">
    <property type="entry name" value="Kinase-like_dom_sf"/>
</dbReference>
<feature type="domain" description="Protein kinase" evidence="11">
    <location>
        <begin position="16"/>
        <end position="308"/>
    </location>
</feature>
<keyword evidence="4 9" id="KW-0547">Nucleotide-binding</keyword>
<evidence type="ECO:0000256" key="10">
    <source>
        <dbReference type="RuleBase" id="RU000304"/>
    </source>
</evidence>
<dbReference type="GO" id="GO:0005524">
    <property type="term" value="F:ATP binding"/>
    <property type="evidence" value="ECO:0007669"/>
    <property type="project" value="UniProtKB-UniRule"/>
</dbReference>
<evidence type="ECO:0000256" key="3">
    <source>
        <dbReference type="ARBA" id="ARBA00022679"/>
    </source>
</evidence>
<name>A0A6A6N119_HEVBR</name>
<gene>
    <name evidence="12" type="ORF">GH714_020289</name>
</gene>
<comment type="caution">
    <text evidence="12">The sequence shown here is derived from an EMBL/GenBank/DDBJ whole genome shotgun (WGS) entry which is preliminary data.</text>
</comment>
<protein>
    <recommendedName>
        <fullName evidence="1">non-specific serine/threonine protein kinase</fullName>
        <ecNumber evidence="1">2.7.11.1</ecNumber>
    </recommendedName>
</protein>
<evidence type="ECO:0000256" key="8">
    <source>
        <dbReference type="ARBA" id="ARBA00048679"/>
    </source>
</evidence>
<dbReference type="InterPro" id="IPR008271">
    <property type="entry name" value="Ser/Thr_kinase_AS"/>
</dbReference>
<organism evidence="12 13">
    <name type="scientific">Hevea brasiliensis</name>
    <name type="common">Para rubber tree</name>
    <name type="synonym">Siphonia brasiliensis</name>
    <dbReference type="NCBI Taxonomy" id="3981"/>
    <lineage>
        <taxon>Eukaryota</taxon>
        <taxon>Viridiplantae</taxon>
        <taxon>Streptophyta</taxon>
        <taxon>Embryophyta</taxon>
        <taxon>Tracheophyta</taxon>
        <taxon>Spermatophyta</taxon>
        <taxon>Magnoliopsida</taxon>
        <taxon>eudicotyledons</taxon>
        <taxon>Gunneridae</taxon>
        <taxon>Pentapetalae</taxon>
        <taxon>rosids</taxon>
        <taxon>fabids</taxon>
        <taxon>Malpighiales</taxon>
        <taxon>Euphorbiaceae</taxon>
        <taxon>Crotonoideae</taxon>
        <taxon>Micrandreae</taxon>
        <taxon>Hevea</taxon>
    </lineage>
</organism>
<dbReference type="PANTHER" id="PTHR27001">
    <property type="entry name" value="OS01G0253100 PROTEIN"/>
    <property type="match status" value="1"/>
</dbReference>
<evidence type="ECO:0000256" key="4">
    <source>
        <dbReference type="ARBA" id="ARBA00022741"/>
    </source>
</evidence>
<sequence>MAEFDYQDLVKATEGFSPSRLIGKGSHGSVYKGILLEENKVLAIKKSSIGIDHVSNDNSKKLENEICILSTLRDHQSPYIINFLGTSHDSAAAARNKEKISSRKLLVMEFMPNGSLHEMLHVAQTLPSWPKRVEIALQIARAVQFLHENNPLVIHRDIKSANVLFDANWNAKLADYGLAMSSPFDSLSHQASQPAGTIGYIDPCYTTPSKLSTKNDVFSYGVVLLEIISSRKAFDVSKAPASIVEWATPLIQKDRVPIKEICDPRIGLPPHMEGTIRHLLNVAARCVSSKEENRPSIGEIVMEMDSYCLVERVKVVAASPSSWTSLIRSLILMRRQRRLAKKYKRKCEDYSEISKGKLLLREILADT</sequence>
<dbReference type="PROSITE" id="PS00108">
    <property type="entry name" value="PROTEIN_KINASE_ST"/>
    <property type="match status" value="1"/>
</dbReference>
<dbReference type="Gene3D" id="3.30.200.20">
    <property type="entry name" value="Phosphorylase Kinase, domain 1"/>
    <property type="match status" value="1"/>
</dbReference>
<dbReference type="SMART" id="SM00220">
    <property type="entry name" value="S_TKc"/>
    <property type="match status" value="1"/>
</dbReference>
<evidence type="ECO:0000256" key="6">
    <source>
        <dbReference type="ARBA" id="ARBA00022840"/>
    </source>
</evidence>